<evidence type="ECO:0000256" key="1">
    <source>
        <dbReference type="SAM" id="MobiDB-lite"/>
    </source>
</evidence>
<feature type="compositionally biased region" description="Acidic residues" evidence="1">
    <location>
        <begin position="26"/>
        <end position="36"/>
    </location>
</feature>
<organism evidence="2">
    <name type="scientific">Drosophila melanogaster</name>
    <name type="common">Fruit fly</name>
    <dbReference type="NCBI Taxonomy" id="7227"/>
    <lineage>
        <taxon>Eukaryota</taxon>
        <taxon>Metazoa</taxon>
        <taxon>Ecdysozoa</taxon>
        <taxon>Arthropoda</taxon>
        <taxon>Hexapoda</taxon>
        <taxon>Insecta</taxon>
        <taxon>Pterygota</taxon>
        <taxon>Neoptera</taxon>
        <taxon>Endopterygota</taxon>
        <taxon>Diptera</taxon>
        <taxon>Brachycera</taxon>
        <taxon>Muscomorpha</taxon>
        <taxon>Ephydroidea</taxon>
        <taxon>Drosophilidae</taxon>
        <taxon>Drosophila</taxon>
        <taxon>Sophophora</taxon>
    </lineage>
</organism>
<dbReference type="OrthoDB" id="7861484at2759"/>
<dbReference type="AlphaFoldDB" id="Q4QPW0"/>
<feature type="non-terminal residue" evidence="2">
    <location>
        <position position="1"/>
    </location>
</feature>
<dbReference type="Bgee" id="FBgn0052639">
    <property type="expression patterns" value="Expressed in adult Malpighian tubule bar-shaped cell of initial segment in Malpighian tubule and 25 other cell types or tissues"/>
</dbReference>
<sequence>EVRRSFELSIPNRIMTEYSSQSQTESDSDEGPEPDVEQARTGGSSDDLTSNEWLSLHGFPSGTDDELLAIFSRFCSMNAHRKRKNGLELRFATAEHLQLGVLMAKRLVVCNVQIHWHVGRMEDDPSLNPKPSRERSTAGGLGVFGKLRRAFANYFH</sequence>
<proteinExistence type="evidence at transcript level"/>
<reference evidence="2" key="1">
    <citation type="submission" date="2005-06" db="EMBL/GenBank/DDBJ databases">
        <authorList>
            <person name="Stapleton M."/>
            <person name="Carlson J."/>
            <person name="Chavez C."/>
            <person name="Frise E."/>
            <person name="George R."/>
            <person name="Pacleb J."/>
            <person name="Park S."/>
            <person name="Wan K."/>
            <person name="Yu C."/>
            <person name="Celniker S."/>
        </authorList>
    </citation>
    <scope>NUCLEOTIDE SEQUENCE</scope>
</reference>
<protein>
    <submittedName>
        <fullName evidence="2">IP04912p</fullName>
    </submittedName>
</protein>
<evidence type="ECO:0000313" key="2">
    <source>
        <dbReference type="EMBL" id="AAY85056.1"/>
    </source>
</evidence>
<dbReference type="ExpressionAtlas" id="Q4QPW0">
    <property type="expression patterns" value="baseline and differential"/>
</dbReference>
<feature type="region of interest" description="Disordered" evidence="1">
    <location>
        <begin position="16"/>
        <end position="49"/>
    </location>
</feature>
<dbReference type="EMBL" id="BT023656">
    <property type="protein sequence ID" value="AAY85056.1"/>
    <property type="molecule type" value="mRNA"/>
</dbReference>
<dbReference type="VEuPathDB" id="VectorBase:FBgn0052639"/>
<dbReference type="HOGENOM" id="CLU_1671204_0_0_1"/>
<name>Q4QPW0_DROME</name>
<feature type="compositionally biased region" description="Low complexity" evidence="1">
    <location>
        <begin position="16"/>
        <end position="25"/>
    </location>
</feature>
<accession>Q4QPW0</accession>